<protein>
    <submittedName>
        <fullName evidence="1">Uncharacterized protein</fullName>
    </submittedName>
</protein>
<dbReference type="InParanoid" id="A0A5N3ZZM2"/>
<name>A0A5N3ZZM2_PHOPY</name>
<evidence type="ECO:0000313" key="1">
    <source>
        <dbReference type="EMBL" id="KAB0790506.1"/>
    </source>
</evidence>
<evidence type="ECO:0000313" key="2">
    <source>
        <dbReference type="Proteomes" id="UP000327044"/>
    </source>
</evidence>
<dbReference type="EMBL" id="VVIM01001191">
    <property type="protein sequence ID" value="KAB0790506.1"/>
    <property type="molecule type" value="Genomic_DNA"/>
</dbReference>
<gene>
    <name evidence="1" type="ORF">PPYR_15092</name>
</gene>
<feature type="non-terminal residue" evidence="1">
    <location>
        <position position="63"/>
    </location>
</feature>
<comment type="caution">
    <text evidence="1">The sequence shown here is derived from an EMBL/GenBank/DDBJ whole genome shotgun (WGS) entry which is preliminary data.</text>
</comment>
<proteinExistence type="predicted"/>
<organism evidence="1 2">
    <name type="scientific">Photinus pyralis</name>
    <name type="common">Common eastern firefly</name>
    <name type="synonym">Lampyris pyralis</name>
    <dbReference type="NCBI Taxonomy" id="7054"/>
    <lineage>
        <taxon>Eukaryota</taxon>
        <taxon>Metazoa</taxon>
        <taxon>Ecdysozoa</taxon>
        <taxon>Arthropoda</taxon>
        <taxon>Hexapoda</taxon>
        <taxon>Insecta</taxon>
        <taxon>Pterygota</taxon>
        <taxon>Neoptera</taxon>
        <taxon>Endopterygota</taxon>
        <taxon>Coleoptera</taxon>
        <taxon>Polyphaga</taxon>
        <taxon>Elateriformia</taxon>
        <taxon>Elateroidea</taxon>
        <taxon>Lampyridae</taxon>
        <taxon>Lampyrinae</taxon>
        <taxon>Photinus</taxon>
    </lineage>
</organism>
<reference evidence="1 2" key="1">
    <citation type="journal article" date="2018" name="Elife">
        <title>Firefly genomes illuminate parallel origins of bioluminescence in beetles.</title>
        <authorList>
            <person name="Fallon T.R."/>
            <person name="Lower S.E."/>
            <person name="Chang C.H."/>
            <person name="Bessho-Uehara M."/>
            <person name="Martin G.J."/>
            <person name="Bewick A.J."/>
            <person name="Behringer M."/>
            <person name="Debat H.J."/>
            <person name="Wong I."/>
            <person name="Day J.C."/>
            <person name="Suvorov A."/>
            <person name="Silva C.J."/>
            <person name="Stanger-Hall K.F."/>
            <person name="Hall D.W."/>
            <person name="Schmitz R.J."/>
            <person name="Nelson D.R."/>
            <person name="Lewis S.M."/>
            <person name="Shigenobu S."/>
            <person name="Bybee S.M."/>
            <person name="Larracuente A.M."/>
            <person name="Oba Y."/>
            <person name="Weng J.K."/>
        </authorList>
    </citation>
    <scope>NUCLEOTIDE SEQUENCE [LARGE SCALE GENOMIC DNA]</scope>
    <source>
        <strain evidence="1">1611_PpyrPB1</strain>
        <tissue evidence="1">Whole body</tissue>
    </source>
</reference>
<keyword evidence="2" id="KW-1185">Reference proteome</keyword>
<sequence>MNIDDFNLILLNDIINEDIEEAAAHLAIGRDVLSQTNPFELSDRKFVQLFRVDKDLCHEIIDM</sequence>
<dbReference type="AlphaFoldDB" id="A0A5N3ZZM2"/>
<accession>A0A5N3ZZM2</accession>
<dbReference type="Proteomes" id="UP000327044">
    <property type="component" value="Unassembled WGS sequence"/>
</dbReference>